<keyword evidence="3" id="KW-1185">Reference proteome</keyword>
<accession>A0A6A6SEC9</accession>
<dbReference type="InterPro" id="IPR004045">
    <property type="entry name" value="Glutathione_S-Trfase_N"/>
</dbReference>
<dbReference type="CDD" id="cd00570">
    <property type="entry name" value="GST_N_family"/>
    <property type="match status" value="1"/>
</dbReference>
<organism evidence="2 3">
    <name type="scientific">Massarina eburnea CBS 473.64</name>
    <dbReference type="NCBI Taxonomy" id="1395130"/>
    <lineage>
        <taxon>Eukaryota</taxon>
        <taxon>Fungi</taxon>
        <taxon>Dikarya</taxon>
        <taxon>Ascomycota</taxon>
        <taxon>Pezizomycotina</taxon>
        <taxon>Dothideomycetes</taxon>
        <taxon>Pleosporomycetidae</taxon>
        <taxon>Pleosporales</taxon>
        <taxon>Massarineae</taxon>
        <taxon>Massarinaceae</taxon>
        <taxon>Massarina</taxon>
    </lineage>
</organism>
<dbReference type="InterPro" id="IPR036282">
    <property type="entry name" value="Glutathione-S-Trfase_C_sf"/>
</dbReference>
<dbReference type="Pfam" id="PF13417">
    <property type="entry name" value="GST_N_3"/>
    <property type="match status" value="1"/>
</dbReference>
<evidence type="ECO:0000313" key="2">
    <source>
        <dbReference type="EMBL" id="KAF2646265.1"/>
    </source>
</evidence>
<dbReference type="InterPro" id="IPR036249">
    <property type="entry name" value="Thioredoxin-like_sf"/>
</dbReference>
<dbReference type="EMBL" id="MU006776">
    <property type="protein sequence ID" value="KAF2646265.1"/>
    <property type="molecule type" value="Genomic_DNA"/>
</dbReference>
<dbReference type="Gene3D" id="3.40.30.110">
    <property type="match status" value="2"/>
</dbReference>
<evidence type="ECO:0000313" key="3">
    <source>
        <dbReference type="Proteomes" id="UP000799753"/>
    </source>
</evidence>
<dbReference type="Proteomes" id="UP000799753">
    <property type="component" value="Unassembled WGS sequence"/>
</dbReference>
<dbReference type="Pfam" id="PF25907">
    <property type="entry name" value="DUF7962"/>
    <property type="match status" value="1"/>
</dbReference>
<protein>
    <submittedName>
        <fullName evidence="2">Glutathione S-transferase</fullName>
    </submittedName>
</protein>
<dbReference type="SUPFAM" id="SSF47616">
    <property type="entry name" value="GST C-terminal domain-like"/>
    <property type="match status" value="1"/>
</dbReference>
<proteinExistence type="predicted"/>
<dbReference type="OrthoDB" id="202840at2759"/>
<dbReference type="PROSITE" id="PS50404">
    <property type="entry name" value="GST_NTER"/>
    <property type="match status" value="1"/>
</dbReference>
<reference evidence="2" key="1">
    <citation type="journal article" date="2020" name="Stud. Mycol.">
        <title>101 Dothideomycetes genomes: a test case for predicting lifestyles and emergence of pathogens.</title>
        <authorList>
            <person name="Haridas S."/>
            <person name="Albert R."/>
            <person name="Binder M."/>
            <person name="Bloem J."/>
            <person name="Labutti K."/>
            <person name="Salamov A."/>
            <person name="Andreopoulos B."/>
            <person name="Baker S."/>
            <person name="Barry K."/>
            <person name="Bills G."/>
            <person name="Bluhm B."/>
            <person name="Cannon C."/>
            <person name="Castanera R."/>
            <person name="Culley D."/>
            <person name="Daum C."/>
            <person name="Ezra D."/>
            <person name="Gonzalez J."/>
            <person name="Henrissat B."/>
            <person name="Kuo A."/>
            <person name="Liang C."/>
            <person name="Lipzen A."/>
            <person name="Lutzoni F."/>
            <person name="Magnuson J."/>
            <person name="Mondo S."/>
            <person name="Nolan M."/>
            <person name="Ohm R."/>
            <person name="Pangilinan J."/>
            <person name="Park H.-J."/>
            <person name="Ramirez L."/>
            <person name="Alfaro M."/>
            <person name="Sun H."/>
            <person name="Tritt A."/>
            <person name="Yoshinaga Y."/>
            <person name="Zwiers L.-H."/>
            <person name="Turgeon B."/>
            <person name="Goodwin S."/>
            <person name="Spatafora J."/>
            <person name="Crous P."/>
            <person name="Grigoriev I."/>
        </authorList>
    </citation>
    <scope>NUCLEOTIDE SEQUENCE</scope>
    <source>
        <strain evidence="2">CBS 473.64</strain>
    </source>
</reference>
<dbReference type="InterPro" id="IPR058268">
    <property type="entry name" value="DUF7962"/>
</dbReference>
<evidence type="ECO:0000259" key="1">
    <source>
        <dbReference type="PROSITE" id="PS50404"/>
    </source>
</evidence>
<dbReference type="AlphaFoldDB" id="A0A6A6SEC9"/>
<dbReference type="SUPFAM" id="SSF52833">
    <property type="entry name" value="Thioredoxin-like"/>
    <property type="match status" value="1"/>
</dbReference>
<sequence length="336" mass="36971">MGERPTAPNGIILFNYPVSPFGRRVSWYLALRGIGYALCEQPFIMPRPDLEKLGLKYRRIPILTIGRDVYLDTRLIIRKLEEKFPDGKLGSEKPEEVFVEKLLEKYMVEGPVFSMATGLVPAQMMNDAKVMEDRKGFCGRDWTRESLEQGRPECLVYVRNLFDFLETTILADGRKWILNSAKPSLADIEAIWPMDWLVGMEGAVPSHVVSEKHFPKVYAWIHRFRAALDEAQSAAPGTAVLDGDEAVNVILQSSFSEGTGTVDQNDGSGLKAGTEVELYPADWGSEHRDVGQLVALGPDEVTVEAKGTGGAGAGAAGLRIHGPRTGFRVTEMGGST</sequence>
<gene>
    <name evidence="2" type="ORF">P280DRAFT_494706</name>
</gene>
<keyword evidence="2" id="KW-0808">Transferase</keyword>
<dbReference type="GO" id="GO:0016740">
    <property type="term" value="F:transferase activity"/>
    <property type="evidence" value="ECO:0007669"/>
    <property type="project" value="UniProtKB-KW"/>
</dbReference>
<name>A0A6A6SEC9_9PLEO</name>
<feature type="domain" description="GST N-terminal" evidence="1">
    <location>
        <begin position="9"/>
        <end position="88"/>
    </location>
</feature>